<comment type="subcellular location">
    <subcellularLocation>
        <location evidence="1">Nucleus</location>
        <location evidence="1">Nucleolus</location>
    </subcellularLocation>
</comment>
<dbReference type="PROSITE" id="PS51857">
    <property type="entry name" value="CSD_2"/>
    <property type="match status" value="1"/>
</dbReference>
<feature type="domain" description="CSD" evidence="13">
    <location>
        <begin position="63"/>
        <end position="135"/>
    </location>
</feature>
<dbReference type="InterPro" id="IPR002059">
    <property type="entry name" value="CSP_DNA-bd"/>
</dbReference>
<dbReference type="Gene3D" id="4.10.60.10">
    <property type="entry name" value="Zinc finger, CCHC-type"/>
    <property type="match status" value="1"/>
</dbReference>
<dbReference type="InterPro" id="IPR012340">
    <property type="entry name" value="NA-bd_OB-fold"/>
</dbReference>
<keyword evidence="5 10" id="KW-0863">Zinc-finger</keyword>
<dbReference type="SMART" id="SM00357">
    <property type="entry name" value="CSP"/>
    <property type="match status" value="1"/>
</dbReference>
<evidence type="ECO:0000256" key="10">
    <source>
        <dbReference type="PROSITE-ProRule" id="PRU00047"/>
    </source>
</evidence>
<evidence type="ECO:0008006" key="16">
    <source>
        <dbReference type="Google" id="ProtNLM"/>
    </source>
</evidence>
<dbReference type="STRING" id="623744.A0A553Q3J3"/>
<keyword evidence="8" id="KW-0943">RNA-mediated gene silencing</keyword>
<dbReference type="PRINTS" id="PR00050">
    <property type="entry name" value="COLDSHOCK"/>
</dbReference>
<dbReference type="SUPFAM" id="SSF50249">
    <property type="entry name" value="Nucleic acid-binding proteins"/>
    <property type="match status" value="1"/>
</dbReference>
<dbReference type="GO" id="GO:0031054">
    <property type="term" value="P:pre-miRNA processing"/>
    <property type="evidence" value="ECO:0007669"/>
    <property type="project" value="TreeGrafter"/>
</dbReference>
<protein>
    <recommendedName>
        <fullName evidence="16">CSD domain-containing protein</fullName>
    </recommendedName>
</protein>
<dbReference type="GO" id="GO:0003729">
    <property type="term" value="F:mRNA binding"/>
    <property type="evidence" value="ECO:0007669"/>
    <property type="project" value="TreeGrafter"/>
</dbReference>
<keyword evidence="15" id="KW-1185">Reference proteome</keyword>
<dbReference type="CDD" id="cd04458">
    <property type="entry name" value="CSP_CDS"/>
    <property type="match status" value="1"/>
</dbReference>
<dbReference type="Pfam" id="PF00098">
    <property type="entry name" value="zf-CCHC"/>
    <property type="match status" value="1"/>
</dbReference>
<accession>A0A553Q3J3</accession>
<dbReference type="Gene3D" id="2.40.50.140">
    <property type="entry name" value="Nucleic acid-binding proteins"/>
    <property type="match status" value="1"/>
</dbReference>
<dbReference type="InterPro" id="IPR054081">
    <property type="entry name" value="Lin-28A-like_Znf-CCHC_2"/>
</dbReference>
<comment type="caution">
    <text evidence="14">The sequence shown here is derived from an EMBL/GenBank/DDBJ whole genome shotgun (WGS) entry which is preliminary data.</text>
</comment>
<evidence type="ECO:0000256" key="6">
    <source>
        <dbReference type="ARBA" id="ARBA00022833"/>
    </source>
</evidence>
<feature type="region of interest" description="Disordered" evidence="11">
    <location>
        <begin position="1"/>
        <end position="60"/>
    </location>
</feature>
<evidence type="ECO:0000259" key="12">
    <source>
        <dbReference type="PROSITE" id="PS50158"/>
    </source>
</evidence>
<dbReference type="FunFam" id="2.40.50.140:FF:000087">
    <property type="entry name" value="Protein lin-28 homolog B"/>
    <property type="match status" value="1"/>
</dbReference>
<sequence length="245" mass="26658">MVLQNGGALHLRSSQVPSLPCSRRSHVGSAASERMRNGERERERGPRRGGGSDPAGTSPQVLSGSGYCKWFNVRMGFGFIAMTSSEGKPVDPPQDVFVHQSKLVMEGFRSLREGESVEFIFQRSGKGPEALRVTGPGGGACAGSERRVKVKAPPLRRKPKGDRCYNCGGLDHHAKECNLPPQPKKCHFCQSVTHMLAQCPHRGTTSLPTSSQDPAEEVQSSSSSSPPEEASQRAPRSQRWRKSHD</sequence>
<reference evidence="14 15" key="1">
    <citation type="journal article" date="2019" name="Sci. Data">
        <title>Hybrid genome assembly and annotation of Danionella translucida.</title>
        <authorList>
            <person name="Kadobianskyi M."/>
            <person name="Schulze L."/>
            <person name="Schuelke M."/>
            <person name="Judkewitz B."/>
        </authorList>
    </citation>
    <scope>NUCLEOTIDE SEQUENCE [LARGE SCALE GENOMIC DNA]</scope>
    <source>
        <strain evidence="14 15">Bolton</strain>
    </source>
</reference>
<dbReference type="GO" id="GO:0008270">
    <property type="term" value="F:zinc ion binding"/>
    <property type="evidence" value="ECO:0007669"/>
    <property type="project" value="UniProtKB-KW"/>
</dbReference>
<feature type="compositionally biased region" description="Low complexity" evidence="11">
    <location>
        <begin position="217"/>
        <end position="235"/>
    </location>
</feature>
<dbReference type="Pfam" id="PF21890">
    <property type="entry name" value="Lin-28A-like_zf-CCHC_2"/>
    <property type="match status" value="1"/>
</dbReference>
<dbReference type="SMART" id="SM00343">
    <property type="entry name" value="ZnF_C2HC"/>
    <property type="match status" value="2"/>
</dbReference>
<dbReference type="GO" id="GO:0005730">
    <property type="term" value="C:nucleolus"/>
    <property type="evidence" value="ECO:0007669"/>
    <property type="project" value="UniProtKB-SubCell"/>
</dbReference>
<evidence type="ECO:0000256" key="3">
    <source>
        <dbReference type="ARBA" id="ARBA00022723"/>
    </source>
</evidence>
<dbReference type="GO" id="GO:0005737">
    <property type="term" value="C:cytoplasm"/>
    <property type="evidence" value="ECO:0007669"/>
    <property type="project" value="TreeGrafter"/>
</dbReference>
<feature type="compositionally biased region" description="Basic and acidic residues" evidence="11">
    <location>
        <begin position="33"/>
        <end position="46"/>
    </location>
</feature>
<dbReference type="OrthoDB" id="422005at2759"/>
<dbReference type="Proteomes" id="UP000316079">
    <property type="component" value="Unassembled WGS sequence"/>
</dbReference>
<dbReference type="InterPro" id="IPR051373">
    <property type="entry name" value="Lin-28_RNA-binding"/>
</dbReference>
<dbReference type="SUPFAM" id="SSF57756">
    <property type="entry name" value="Retrovirus zinc finger-like domains"/>
    <property type="match status" value="1"/>
</dbReference>
<dbReference type="InterPro" id="IPR036875">
    <property type="entry name" value="Znf_CCHC_sf"/>
</dbReference>
<evidence type="ECO:0000313" key="14">
    <source>
        <dbReference type="EMBL" id="TRY84504.1"/>
    </source>
</evidence>
<evidence type="ECO:0000256" key="2">
    <source>
        <dbReference type="ARBA" id="ARBA00008840"/>
    </source>
</evidence>
<proteinExistence type="inferred from homology"/>
<evidence type="ECO:0000259" key="13">
    <source>
        <dbReference type="PROSITE" id="PS51857"/>
    </source>
</evidence>
<feature type="domain" description="CCHC-type" evidence="12">
    <location>
        <begin position="163"/>
        <end position="177"/>
    </location>
</feature>
<dbReference type="FunFam" id="4.10.60.10:FF:000007">
    <property type="entry name" value="Protein lin-28 homolog A"/>
    <property type="match status" value="1"/>
</dbReference>
<evidence type="ECO:0000256" key="9">
    <source>
        <dbReference type="ARBA" id="ARBA00023242"/>
    </source>
</evidence>
<keyword evidence="9" id="KW-0539">Nucleus</keyword>
<keyword evidence="6" id="KW-0862">Zinc</keyword>
<evidence type="ECO:0000256" key="4">
    <source>
        <dbReference type="ARBA" id="ARBA00022737"/>
    </source>
</evidence>
<dbReference type="InterPro" id="IPR011129">
    <property type="entry name" value="CSD"/>
</dbReference>
<name>A0A553Q3J3_9TELE</name>
<dbReference type="PANTHER" id="PTHR46109">
    <property type="entry name" value="PROTEIN LIN-28"/>
    <property type="match status" value="1"/>
</dbReference>
<dbReference type="AlphaFoldDB" id="A0A553Q3J3"/>
<evidence type="ECO:0000256" key="1">
    <source>
        <dbReference type="ARBA" id="ARBA00004604"/>
    </source>
</evidence>
<keyword evidence="4" id="KW-0677">Repeat</keyword>
<feature type="compositionally biased region" description="Basic residues" evidence="11">
    <location>
        <begin position="236"/>
        <end position="245"/>
    </location>
</feature>
<keyword evidence="3" id="KW-0479">Metal-binding</keyword>
<evidence type="ECO:0000256" key="8">
    <source>
        <dbReference type="ARBA" id="ARBA00023158"/>
    </source>
</evidence>
<evidence type="ECO:0000256" key="11">
    <source>
        <dbReference type="SAM" id="MobiDB-lite"/>
    </source>
</evidence>
<dbReference type="Pfam" id="PF00313">
    <property type="entry name" value="CSD"/>
    <property type="match status" value="1"/>
</dbReference>
<dbReference type="PANTHER" id="PTHR46109:SF3">
    <property type="entry name" value="PROTEIN LIN-28 HOMOLOG B"/>
    <property type="match status" value="1"/>
</dbReference>
<evidence type="ECO:0000313" key="15">
    <source>
        <dbReference type="Proteomes" id="UP000316079"/>
    </source>
</evidence>
<gene>
    <name evidence="14" type="ORF">DNTS_035846</name>
</gene>
<evidence type="ECO:0000256" key="7">
    <source>
        <dbReference type="ARBA" id="ARBA00022884"/>
    </source>
</evidence>
<keyword evidence="7" id="KW-0694">RNA-binding</keyword>
<evidence type="ECO:0000256" key="5">
    <source>
        <dbReference type="ARBA" id="ARBA00022771"/>
    </source>
</evidence>
<dbReference type="PROSITE" id="PS50158">
    <property type="entry name" value="ZF_CCHC"/>
    <property type="match status" value="1"/>
</dbReference>
<organism evidence="14 15">
    <name type="scientific">Danionella cerebrum</name>
    <dbReference type="NCBI Taxonomy" id="2873325"/>
    <lineage>
        <taxon>Eukaryota</taxon>
        <taxon>Metazoa</taxon>
        <taxon>Chordata</taxon>
        <taxon>Craniata</taxon>
        <taxon>Vertebrata</taxon>
        <taxon>Euteleostomi</taxon>
        <taxon>Actinopterygii</taxon>
        <taxon>Neopterygii</taxon>
        <taxon>Teleostei</taxon>
        <taxon>Ostariophysi</taxon>
        <taxon>Cypriniformes</taxon>
        <taxon>Danionidae</taxon>
        <taxon>Danioninae</taxon>
        <taxon>Danionella</taxon>
    </lineage>
</organism>
<feature type="compositionally biased region" description="Polar residues" evidence="11">
    <location>
        <begin position="203"/>
        <end position="213"/>
    </location>
</feature>
<dbReference type="InterPro" id="IPR001878">
    <property type="entry name" value="Znf_CCHC"/>
</dbReference>
<comment type="similarity">
    <text evidence="2">Belongs to the lin-28 family.</text>
</comment>
<dbReference type="EMBL" id="SRMA01026400">
    <property type="protein sequence ID" value="TRY84504.1"/>
    <property type="molecule type" value="Genomic_DNA"/>
</dbReference>
<feature type="region of interest" description="Disordered" evidence="11">
    <location>
        <begin position="200"/>
        <end position="245"/>
    </location>
</feature>